<dbReference type="GeneID" id="38120781"/>
<keyword evidence="3" id="KW-1185">Reference proteome</keyword>
<feature type="signal peptide" evidence="1">
    <location>
        <begin position="1"/>
        <end position="23"/>
    </location>
</feature>
<evidence type="ECO:0000256" key="1">
    <source>
        <dbReference type="SAM" id="SignalP"/>
    </source>
</evidence>
<comment type="caution">
    <text evidence="2">The sequence shown here is derived from an EMBL/GenBank/DDBJ whole genome shotgun (WGS) entry which is preliminary data.</text>
</comment>
<reference evidence="2 3" key="1">
    <citation type="journal article" date="2018" name="IMA Fungus">
        <title>IMA Genome-F 9: Draft genome sequence of Annulohypoxylon stygium, Aspergillus mulundensis, Berkeleyomyces basicola (syn. Thielaviopsis basicola), Ceratocystis smalleyi, two Cercospora beticola strains, Coleophoma cylindrospora, Fusarium fracticaudum, Phialophora cf. hyalina, and Morchella septimelata.</title>
        <authorList>
            <person name="Wingfield B.D."/>
            <person name="Bills G.F."/>
            <person name="Dong Y."/>
            <person name="Huang W."/>
            <person name="Nel W.J."/>
            <person name="Swalarsk-Parry B.S."/>
            <person name="Vaghefi N."/>
            <person name="Wilken P.M."/>
            <person name="An Z."/>
            <person name="de Beer Z.W."/>
            <person name="De Vos L."/>
            <person name="Chen L."/>
            <person name="Duong T.A."/>
            <person name="Gao Y."/>
            <person name="Hammerbacher A."/>
            <person name="Kikkert J.R."/>
            <person name="Li Y."/>
            <person name="Li H."/>
            <person name="Li K."/>
            <person name="Li Q."/>
            <person name="Liu X."/>
            <person name="Ma X."/>
            <person name="Naidoo K."/>
            <person name="Pethybridge S.J."/>
            <person name="Sun J."/>
            <person name="Steenkamp E.T."/>
            <person name="van der Nest M.A."/>
            <person name="van Wyk S."/>
            <person name="Wingfield M.J."/>
            <person name="Xiong C."/>
            <person name="Yue Q."/>
            <person name="Zhang X."/>
        </authorList>
    </citation>
    <scope>NUCLEOTIDE SEQUENCE [LARGE SCALE GENOMIC DNA]</scope>
    <source>
        <strain evidence="2 3">DSM 5745</strain>
    </source>
</reference>
<keyword evidence="1" id="KW-0732">Signal</keyword>
<name>A0A3D8QIY4_9EURO</name>
<accession>A0A3D8QIY4</accession>
<proteinExistence type="predicted"/>
<protein>
    <submittedName>
        <fullName evidence="2">Uncharacterized protein</fullName>
    </submittedName>
</protein>
<evidence type="ECO:0000313" key="3">
    <source>
        <dbReference type="Proteomes" id="UP000256690"/>
    </source>
</evidence>
<organism evidence="2 3">
    <name type="scientific">Aspergillus mulundensis</name>
    <dbReference type="NCBI Taxonomy" id="1810919"/>
    <lineage>
        <taxon>Eukaryota</taxon>
        <taxon>Fungi</taxon>
        <taxon>Dikarya</taxon>
        <taxon>Ascomycota</taxon>
        <taxon>Pezizomycotina</taxon>
        <taxon>Eurotiomycetes</taxon>
        <taxon>Eurotiomycetidae</taxon>
        <taxon>Eurotiales</taxon>
        <taxon>Aspergillaceae</taxon>
        <taxon>Aspergillus</taxon>
        <taxon>Aspergillus subgen. Nidulantes</taxon>
    </lineage>
</organism>
<dbReference type="OrthoDB" id="4323739at2759"/>
<dbReference type="EMBL" id="PVWQ01000016">
    <property type="protein sequence ID" value="RDW61739.1"/>
    <property type="molecule type" value="Genomic_DNA"/>
</dbReference>
<dbReference type="RefSeq" id="XP_026598870.1">
    <property type="nucleotide sequence ID" value="XM_026752427.1"/>
</dbReference>
<sequence length="127" mass="14243">MHLFQLLTIAITALAATFHLAAASPAPKPNPERITVSLLRPDDYNLRRRITLQTECQKLDYSNKHEFPQGIEGADIPDGYRCRFWRSDACNGGGTGDLKNTRTLGARLFVPAFRGIMLNSFKCYRGD</sequence>
<feature type="chain" id="PRO_5017834148" evidence="1">
    <location>
        <begin position="24"/>
        <end position="127"/>
    </location>
</feature>
<gene>
    <name evidence="2" type="ORF">DSM5745_10411</name>
</gene>
<evidence type="ECO:0000313" key="2">
    <source>
        <dbReference type="EMBL" id="RDW61739.1"/>
    </source>
</evidence>
<dbReference type="Proteomes" id="UP000256690">
    <property type="component" value="Unassembled WGS sequence"/>
</dbReference>
<dbReference type="AlphaFoldDB" id="A0A3D8QIY4"/>